<dbReference type="GO" id="GO:0005737">
    <property type="term" value="C:cytoplasm"/>
    <property type="evidence" value="ECO:0007669"/>
    <property type="project" value="TreeGrafter"/>
</dbReference>
<evidence type="ECO:0008006" key="3">
    <source>
        <dbReference type="Google" id="ProtNLM"/>
    </source>
</evidence>
<dbReference type="PANTHER" id="PTHR48100:SF54">
    <property type="entry name" value="PHOSPHATASE SPAC5H10.03-RELATED"/>
    <property type="match status" value="1"/>
</dbReference>
<proteinExistence type="predicted"/>
<dbReference type="OrthoDB" id="496981at2759"/>
<dbReference type="RefSeq" id="XP_007828189.1">
    <property type="nucleotide sequence ID" value="XM_007829998.1"/>
</dbReference>
<dbReference type="HOGENOM" id="CLU_039184_1_2_1"/>
<sequence>MTIHDWNFADPALTSKGEAQCKQLALDIQNKYAFPKEETLIVVSPLRRTLQSYHHGLAWLAEEGVRVELRAEWQETTANPCDIGSEISVISKEWPHLDFSQLDPVYPAKTGLYDASQESLLRRARVARQWLFHRPEKYIIVMTHSGFIRRVVPDCAKYANAEYRTYDFATDEDENDESRPFRLIELEAVHQSLSTQQPSIK</sequence>
<evidence type="ECO:0000313" key="2">
    <source>
        <dbReference type="Proteomes" id="UP000030651"/>
    </source>
</evidence>
<dbReference type="InterPro" id="IPR013078">
    <property type="entry name" value="His_Pase_superF_clade-1"/>
</dbReference>
<dbReference type="InterPro" id="IPR050275">
    <property type="entry name" value="PGM_Phosphatase"/>
</dbReference>
<keyword evidence="2" id="KW-1185">Reference proteome</keyword>
<accession>W3XNN2</accession>
<evidence type="ECO:0000313" key="1">
    <source>
        <dbReference type="EMBL" id="ETS87589.1"/>
    </source>
</evidence>
<dbReference type="eggNOG" id="KOG4754">
    <property type="taxonomic scope" value="Eukaryota"/>
</dbReference>
<dbReference type="GeneID" id="19266430"/>
<dbReference type="SUPFAM" id="SSF53254">
    <property type="entry name" value="Phosphoglycerate mutase-like"/>
    <property type="match status" value="1"/>
</dbReference>
<dbReference type="InParanoid" id="W3XNN2"/>
<dbReference type="PANTHER" id="PTHR48100">
    <property type="entry name" value="BROAD-SPECIFICITY PHOSPHATASE YOR283W-RELATED"/>
    <property type="match status" value="1"/>
</dbReference>
<dbReference type="GO" id="GO:0016791">
    <property type="term" value="F:phosphatase activity"/>
    <property type="evidence" value="ECO:0007669"/>
    <property type="project" value="TreeGrafter"/>
</dbReference>
<dbReference type="Pfam" id="PF00300">
    <property type="entry name" value="His_Phos_1"/>
    <property type="match status" value="1"/>
</dbReference>
<reference evidence="2" key="1">
    <citation type="journal article" date="2015" name="BMC Genomics">
        <title>Genomic and transcriptomic analysis of the endophytic fungus Pestalotiopsis fici reveals its lifestyle and high potential for synthesis of natural products.</title>
        <authorList>
            <person name="Wang X."/>
            <person name="Zhang X."/>
            <person name="Liu L."/>
            <person name="Xiang M."/>
            <person name="Wang W."/>
            <person name="Sun X."/>
            <person name="Che Y."/>
            <person name="Guo L."/>
            <person name="Liu G."/>
            <person name="Guo L."/>
            <person name="Wang C."/>
            <person name="Yin W.B."/>
            <person name="Stadler M."/>
            <person name="Zhang X."/>
            <person name="Liu X."/>
        </authorList>
    </citation>
    <scope>NUCLEOTIDE SEQUENCE [LARGE SCALE GENOMIC DNA]</scope>
    <source>
        <strain evidence="2">W106-1 / CGMCC3.15140</strain>
    </source>
</reference>
<name>W3XNN2_PESFW</name>
<gene>
    <name evidence="1" type="ORF">PFICI_01417</name>
</gene>
<organism evidence="1 2">
    <name type="scientific">Pestalotiopsis fici (strain W106-1 / CGMCC3.15140)</name>
    <dbReference type="NCBI Taxonomy" id="1229662"/>
    <lineage>
        <taxon>Eukaryota</taxon>
        <taxon>Fungi</taxon>
        <taxon>Dikarya</taxon>
        <taxon>Ascomycota</taxon>
        <taxon>Pezizomycotina</taxon>
        <taxon>Sordariomycetes</taxon>
        <taxon>Xylariomycetidae</taxon>
        <taxon>Amphisphaeriales</taxon>
        <taxon>Sporocadaceae</taxon>
        <taxon>Pestalotiopsis</taxon>
    </lineage>
</organism>
<protein>
    <recommendedName>
        <fullName evidence="3">Phosphoglycerate mutase</fullName>
    </recommendedName>
</protein>
<dbReference type="KEGG" id="pfy:PFICI_01417"/>
<dbReference type="InterPro" id="IPR029033">
    <property type="entry name" value="His_PPase_superfam"/>
</dbReference>
<dbReference type="OMA" id="NALPCDT"/>
<dbReference type="AlphaFoldDB" id="W3XNN2"/>
<dbReference type="EMBL" id="KI912109">
    <property type="protein sequence ID" value="ETS87589.1"/>
    <property type="molecule type" value="Genomic_DNA"/>
</dbReference>
<dbReference type="Proteomes" id="UP000030651">
    <property type="component" value="Unassembled WGS sequence"/>
</dbReference>
<dbReference type="Gene3D" id="3.40.50.1240">
    <property type="entry name" value="Phosphoglycerate mutase-like"/>
    <property type="match status" value="1"/>
</dbReference>